<dbReference type="Pfam" id="PF17853">
    <property type="entry name" value="GGDEF_2"/>
    <property type="match status" value="1"/>
</dbReference>
<evidence type="ECO:0000259" key="3">
    <source>
        <dbReference type="Pfam" id="PF17853"/>
    </source>
</evidence>
<accession>A0A972GTG8</accession>
<feature type="domain" description="CdaR GGDEF-like" evidence="3">
    <location>
        <begin position="166"/>
        <end position="293"/>
    </location>
</feature>
<dbReference type="Pfam" id="PF13556">
    <property type="entry name" value="HTH_30"/>
    <property type="match status" value="1"/>
</dbReference>
<evidence type="ECO:0000313" key="4">
    <source>
        <dbReference type="EMBL" id="NOU96566.1"/>
    </source>
</evidence>
<dbReference type="PANTHER" id="PTHR33744:SF1">
    <property type="entry name" value="DNA-BINDING TRANSCRIPTIONAL ACTIVATOR ADER"/>
    <property type="match status" value="1"/>
</dbReference>
<dbReference type="RefSeq" id="WP_171654805.1">
    <property type="nucleotide sequence ID" value="NZ_WHOD01000100.1"/>
</dbReference>
<proteinExistence type="inferred from homology"/>
<dbReference type="EMBL" id="WHOD01000100">
    <property type="protein sequence ID" value="NOU96566.1"/>
    <property type="molecule type" value="Genomic_DNA"/>
</dbReference>
<gene>
    <name evidence="4" type="ORF">GC093_25585</name>
</gene>
<dbReference type="PANTHER" id="PTHR33744">
    <property type="entry name" value="CARBOHYDRATE DIACID REGULATOR"/>
    <property type="match status" value="1"/>
</dbReference>
<feature type="domain" description="PucR C-terminal helix-turn-helix" evidence="2">
    <location>
        <begin position="347"/>
        <end position="404"/>
    </location>
</feature>
<organism evidence="4 5">
    <name type="scientific">Paenibacillus foliorum</name>
    <dbReference type="NCBI Taxonomy" id="2654974"/>
    <lineage>
        <taxon>Bacteria</taxon>
        <taxon>Bacillati</taxon>
        <taxon>Bacillota</taxon>
        <taxon>Bacilli</taxon>
        <taxon>Bacillales</taxon>
        <taxon>Paenibacillaceae</taxon>
        <taxon>Paenibacillus</taxon>
    </lineage>
</organism>
<dbReference type="AlphaFoldDB" id="A0A972GTG8"/>
<comment type="caution">
    <text evidence="4">The sequence shown here is derived from an EMBL/GenBank/DDBJ whole genome shotgun (WGS) entry which is preliminary data.</text>
</comment>
<reference evidence="4" key="1">
    <citation type="submission" date="2019-10" db="EMBL/GenBank/DDBJ databases">
        <title>Description of Paenibacillus glebae sp. nov.</title>
        <authorList>
            <person name="Carlier A."/>
            <person name="Qi S."/>
        </authorList>
    </citation>
    <scope>NUCLEOTIDE SEQUENCE</scope>
    <source>
        <strain evidence="4">LMG 31456</strain>
    </source>
</reference>
<protein>
    <submittedName>
        <fullName evidence="4">PucR family transcriptional regulator</fullName>
    </submittedName>
</protein>
<name>A0A972GTG8_9BACL</name>
<keyword evidence="5" id="KW-1185">Reference proteome</keyword>
<dbReference type="Proteomes" id="UP000641588">
    <property type="component" value="Unassembled WGS sequence"/>
</dbReference>
<dbReference type="InterPro" id="IPR042070">
    <property type="entry name" value="PucR_C-HTH_sf"/>
</dbReference>
<dbReference type="InterPro" id="IPR051448">
    <property type="entry name" value="CdaR-like_regulators"/>
</dbReference>
<comment type="similarity">
    <text evidence="1">Belongs to the CdaR family.</text>
</comment>
<evidence type="ECO:0000259" key="2">
    <source>
        <dbReference type="Pfam" id="PF13556"/>
    </source>
</evidence>
<dbReference type="Gene3D" id="1.10.10.2840">
    <property type="entry name" value="PucR C-terminal helix-turn-helix domain"/>
    <property type="match status" value="1"/>
</dbReference>
<evidence type="ECO:0000256" key="1">
    <source>
        <dbReference type="ARBA" id="ARBA00006754"/>
    </source>
</evidence>
<sequence>MPDEKNPFDRSFDSLEALVDTISDVLQCPITIEDSNHRLIAYSSHDPHTDQVRVATIVGRRVPEKVISTLWRDGVIQKIMESDEPVRVSPINDIGLGHRLAVAIRKNNDILGYIWLLDEQKQLDDDAIQQVKKAAQAAKTKLLQLQLKKRKEEKGYQDFFWQLLTGHLQTDTVIKEKADKLGMNLPSSFHVIVLQFESEISEGMQQQIEYILTTTQRLRIVCHTIDHNQLILLSTTQVKQLKNEDYSIALQHIIEQMRQRFGFSPVYGGIGSLYENYARVERSYQEALAVLQIKQCFPEETRSIHYYPEMGYYRFLQMILDEARINPIENQCLKKLKQYDREHNSELLHTLEVYLSHDSNLKAVSEILHIHANTLSYRLKRISEIGSIDLTNMDQKVTVYLDLKTEKLSGL</sequence>
<dbReference type="InterPro" id="IPR041522">
    <property type="entry name" value="CdaR_GGDEF"/>
</dbReference>
<dbReference type="InterPro" id="IPR025736">
    <property type="entry name" value="PucR_C-HTH_dom"/>
</dbReference>
<dbReference type="Gene3D" id="3.30.450.40">
    <property type="match status" value="1"/>
</dbReference>
<dbReference type="InterPro" id="IPR029016">
    <property type="entry name" value="GAF-like_dom_sf"/>
</dbReference>
<evidence type="ECO:0000313" key="5">
    <source>
        <dbReference type="Proteomes" id="UP000641588"/>
    </source>
</evidence>